<feature type="binding site" evidence="6">
    <location>
        <position position="200"/>
    </location>
    <ligand>
        <name>Zn(2+)</name>
        <dbReference type="ChEBI" id="CHEBI:29105"/>
        <note>catalytic</note>
    </ligand>
</feature>
<sequence length="409" mass="44378">MINLVPARKLRMAGAVLVAGVLGACDDSLPSASARPETLPPSGIEARPGTFETRTGFIMYGGRPLEIRYQVQDGNAVLDGDMVLGPAASIAATREELVRRPGPGYGVMVDGTSSRWPSGEVPYVIDPSLTNVSRVTSAMAHIEQKTWGIRFVPRTTQTEYVRIVPATGCLAHVGRRSGMADTVWLATGCSTGNTIHELLHILGMFHEQSRCDRDSYVTVQTANIDTMYVYAFDKHCSGATDYESYDEGSIMHYDPYAFTRNGQPTILSNRGLSALMGQRNGMAGSDINTINGRYIPRAPFISVAYPGGVPEISWAPSDVTQRNVYLIEVERFDYADGSYSSQSSVPWTVNAASGTSYLDTGRSYTGTNVCTYSGSDYEYSRTYYYGVTEIYGSSYSPPSDVPADVAVCS</sequence>
<protein>
    <recommendedName>
        <fullName evidence="7">Peptidase M12A domain-containing protein</fullName>
    </recommendedName>
</protein>
<reference evidence="8 9" key="1">
    <citation type="submission" date="2020-08" db="EMBL/GenBank/DDBJ databases">
        <title>Genomic Encyclopedia of Type Strains, Phase IV (KMG-IV): sequencing the most valuable type-strain genomes for metagenomic binning, comparative biology and taxonomic classification.</title>
        <authorList>
            <person name="Goeker M."/>
        </authorList>
    </citation>
    <scope>NUCLEOTIDE SEQUENCE [LARGE SCALE GENOMIC DNA]</scope>
    <source>
        <strain evidence="8 9">DSM 29007</strain>
    </source>
</reference>
<evidence type="ECO:0000256" key="3">
    <source>
        <dbReference type="ARBA" id="ARBA00022801"/>
    </source>
</evidence>
<evidence type="ECO:0000256" key="2">
    <source>
        <dbReference type="ARBA" id="ARBA00022723"/>
    </source>
</evidence>
<dbReference type="EMBL" id="JACHIA010000003">
    <property type="protein sequence ID" value="MBB6069718.1"/>
    <property type="molecule type" value="Genomic_DNA"/>
</dbReference>
<gene>
    <name evidence="8" type="ORF">HNQ61_001335</name>
</gene>
<feature type="active site" evidence="6">
    <location>
        <position position="197"/>
    </location>
</feature>
<organism evidence="8 9">
    <name type="scientific">Longimicrobium terrae</name>
    <dbReference type="NCBI Taxonomy" id="1639882"/>
    <lineage>
        <taxon>Bacteria</taxon>
        <taxon>Pseudomonadati</taxon>
        <taxon>Gemmatimonadota</taxon>
        <taxon>Longimicrobiia</taxon>
        <taxon>Longimicrobiales</taxon>
        <taxon>Longimicrobiaceae</taxon>
        <taxon>Longimicrobium</taxon>
    </lineage>
</organism>
<comment type="caution">
    <text evidence="6">Lacks conserved residue(s) required for the propagation of feature annotation.</text>
</comment>
<accession>A0A841GVH7</accession>
<dbReference type="SUPFAM" id="SSF55486">
    <property type="entry name" value="Metalloproteases ('zincins'), catalytic domain"/>
    <property type="match status" value="1"/>
</dbReference>
<proteinExistence type="predicted"/>
<dbReference type="InterPro" id="IPR006026">
    <property type="entry name" value="Peptidase_Metallo"/>
</dbReference>
<evidence type="ECO:0000256" key="5">
    <source>
        <dbReference type="ARBA" id="ARBA00023049"/>
    </source>
</evidence>
<comment type="cofactor">
    <cofactor evidence="6">
        <name>Zn(2+)</name>
        <dbReference type="ChEBI" id="CHEBI:29105"/>
    </cofactor>
    <text evidence="6">Binds 1 zinc ion per subunit.</text>
</comment>
<keyword evidence="3 6" id="KW-0378">Hydrolase</keyword>
<feature type="binding site" evidence="6">
    <location>
        <position position="206"/>
    </location>
    <ligand>
        <name>Zn(2+)</name>
        <dbReference type="ChEBI" id="CHEBI:29105"/>
        <note>catalytic</note>
    </ligand>
</feature>
<dbReference type="GO" id="GO:0004222">
    <property type="term" value="F:metalloendopeptidase activity"/>
    <property type="evidence" value="ECO:0007669"/>
    <property type="project" value="UniProtKB-UniRule"/>
</dbReference>
<dbReference type="GO" id="GO:0006508">
    <property type="term" value="P:proteolysis"/>
    <property type="evidence" value="ECO:0007669"/>
    <property type="project" value="UniProtKB-KW"/>
</dbReference>
<dbReference type="SMART" id="SM00235">
    <property type="entry name" value="ZnMc"/>
    <property type="match status" value="1"/>
</dbReference>
<dbReference type="PROSITE" id="PS51864">
    <property type="entry name" value="ASTACIN"/>
    <property type="match status" value="1"/>
</dbReference>
<dbReference type="AlphaFoldDB" id="A0A841GVH7"/>
<keyword evidence="2 6" id="KW-0479">Metal-binding</keyword>
<evidence type="ECO:0000256" key="1">
    <source>
        <dbReference type="ARBA" id="ARBA00022670"/>
    </source>
</evidence>
<keyword evidence="1 6" id="KW-0645">Protease</keyword>
<dbReference type="Pfam" id="PF01400">
    <property type="entry name" value="Astacin"/>
    <property type="match status" value="1"/>
</dbReference>
<dbReference type="PANTHER" id="PTHR10127">
    <property type="entry name" value="DISCOIDIN, CUB, EGF, LAMININ , AND ZINC METALLOPROTEASE DOMAIN CONTAINING"/>
    <property type="match status" value="1"/>
</dbReference>
<dbReference type="PRINTS" id="PR00480">
    <property type="entry name" value="ASTACIN"/>
</dbReference>
<dbReference type="PANTHER" id="PTHR10127:SF780">
    <property type="entry name" value="METALLOENDOPEPTIDASE"/>
    <property type="match status" value="1"/>
</dbReference>
<evidence type="ECO:0000313" key="9">
    <source>
        <dbReference type="Proteomes" id="UP000582837"/>
    </source>
</evidence>
<dbReference type="CDD" id="cd04280">
    <property type="entry name" value="ZnMc_astacin_like"/>
    <property type="match status" value="1"/>
</dbReference>
<dbReference type="GO" id="GO:0008270">
    <property type="term" value="F:zinc ion binding"/>
    <property type="evidence" value="ECO:0007669"/>
    <property type="project" value="UniProtKB-UniRule"/>
</dbReference>
<keyword evidence="9" id="KW-1185">Reference proteome</keyword>
<evidence type="ECO:0000259" key="7">
    <source>
        <dbReference type="PROSITE" id="PS51864"/>
    </source>
</evidence>
<evidence type="ECO:0000256" key="6">
    <source>
        <dbReference type="PROSITE-ProRule" id="PRU01211"/>
    </source>
</evidence>
<feature type="binding site" evidence="6">
    <location>
        <position position="196"/>
    </location>
    <ligand>
        <name>Zn(2+)</name>
        <dbReference type="ChEBI" id="CHEBI:29105"/>
        <note>catalytic</note>
    </ligand>
</feature>
<evidence type="ECO:0000256" key="4">
    <source>
        <dbReference type="ARBA" id="ARBA00022833"/>
    </source>
</evidence>
<comment type="caution">
    <text evidence="8">The sequence shown here is derived from an EMBL/GenBank/DDBJ whole genome shotgun (WGS) entry which is preliminary data.</text>
</comment>
<name>A0A841GVH7_9BACT</name>
<evidence type="ECO:0000313" key="8">
    <source>
        <dbReference type="EMBL" id="MBB6069718.1"/>
    </source>
</evidence>
<dbReference type="Proteomes" id="UP000582837">
    <property type="component" value="Unassembled WGS sequence"/>
</dbReference>
<dbReference type="InterPro" id="IPR001506">
    <property type="entry name" value="Peptidase_M12A"/>
</dbReference>
<dbReference type="InterPro" id="IPR034035">
    <property type="entry name" value="Astacin-like_dom"/>
</dbReference>
<dbReference type="RefSeq" id="WP_170036176.1">
    <property type="nucleotide sequence ID" value="NZ_JABDTL010000002.1"/>
</dbReference>
<keyword evidence="4 6" id="KW-0862">Zinc</keyword>
<dbReference type="InterPro" id="IPR024079">
    <property type="entry name" value="MetalloPept_cat_dom_sf"/>
</dbReference>
<keyword evidence="5 6" id="KW-0482">Metalloprotease</keyword>
<feature type="domain" description="Peptidase M12A" evidence="7">
    <location>
        <begin position="106"/>
        <end position="297"/>
    </location>
</feature>
<dbReference type="Gene3D" id="3.40.390.10">
    <property type="entry name" value="Collagenase (Catalytic Domain)"/>
    <property type="match status" value="1"/>
</dbReference>